<sequence length="1016" mass="113568">MTATARGLSLTGTHKRNRIRVLTYCILVGVSFVLICFLLFALLITLQNAVRPDITSLRENYAHEDVQTTFATPSVRQASLTNTHMDSTPTGGVLTVDHSTKSTTAGRITWKALEEMNVNVRSSSPQLAVVPVEHTTRETPSTSSRNTQLLPDVFSTSADNRAEPERTISVDNVSDTLPTVSDFGRFNNHEESISDQNVDDYVSPLISIIADSDVATDAVTDDGSYNIPVQSVRASDAPVMLDLTTISTPVYTPPSFAKHMSTLLSSILTTEQSVQEITSYVNFTKPPAHSASEKSTATTLTVDETSAKINDMVTTSTPETRTMDSMHSTTPEIVAKLQRIFRKVTCTAAYPSQCTDIQRVENDSAEIPTEIDVAESGTLGGWIPIHYELEININRDEHTSFNGSVKMSLELIANVSSIIFAFAGKNIADIRSRNIRLFDCRTGEQICLKKFHYSSRHEVFVLEADRSFIRGDIITLEFAAFHSSSAAKGFIVQNPQHWESRRPWIVSTLFQMRNARSVFPCFDLPSLKATMSMCVTHPSGTHSRSNTPEKSRTMVNGKAKSCFERTPPMSTYLYSFAVFNKMNIIKDPTKNETSAMPNIEIIQWERMPADTTRWMVEEAFHAIRFMQNLTGWPYSLPKLTFIVAPLQVSGVENYGIITISEQWVARPKYSLAHETLAHEVAHQWVGNLITLKHWSQICIQEGLANFLQWQIRIADSKDQQVTAGIIREAEYIRKLRQQRNDGIERDVTLRLPVVRDLKTIDEVSLCFQKSPTFFRMVEDGFGPGVVAKALRILINEYAYQSVGLDEWAKAFSQAASNPLAGKFFLDFFQLIAIPLIHVSYSPTELIISQENFINESGGEEGSLVVPLRIATDLSQNRTPIVLSRTTEAFPLNYSRLAVVNPDAVAYAIVTYEPSSYIQMLQCSQSPLCETLDNTSMGKIVEDFCLAFVNNRLKASVSSSETLPFWVEFMRLLSSTSLPSALCSCCLHRKPVPPSCRWQWNDQCKNLSILQDIENSM</sequence>
<feature type="domain" description="Aminopeptidase N-like N-terminal" evidence="10">
    <location>
        <begin position="384"/>
        <end position="573"/>
    </location>
</feature>
<dbReference type="InterPro" id="IPR027268">
    <property type="entry name" value="Peptidase_M4/M1_CTD_sf"/>
</dbReference>
<feature type="transmembrane region" description="Helical" evidence="8">
    <location>
        <begin position="21"/>
        <end position="46"/>
    </location>
</feature>
<dbReference type="GO" id="GO:0008237">
    <property type="term" value="F:metallopeptidase activity"/>
    <property type="evidence" value="ECO:0007669"/>
    <property type="project" value="UniProtKB-KW"/>
</dbReference>
<evidence type="ECO:0000256" key="6">
    <source>
        <dbReference type="ARBA" id="ARBA00022833"/>
    </source>
</evidence>
<dbReference type="SUPFAM" id="SSF55486">
    <property type="entry name" value="Metalloproteases ('zincins'), catalytic domain"/>
    <property type="match status" value="1"/>
</dbReference>
<keyword evidence="8" id="KW-0812">Transmembrane</keyword>
<dbReference type="Pfam" id="PF01433">
    <property type="entry name" value="Peptidase_M1"/>
    <property type="match status" value="1"/>
</dbReference>
<accession>A0ABD6E8N0</accession>
<dbReference type="GO" id="GO:0046872">
    <property type="term" value="F:metal ion binding"/>
    <property type="evidence" value="ECO:0007669"/>
    <property type="project" value="UniProtKB-KW"/>
</dbReference>
<evidence type="ECO:0000313" key="11">
    <source>
        <dbReference type="EMBL" id="MFH4974514.1"/>
    </source>
</evidence>
<evidence type="ECO:0000256" key="5">
    <source>
        <dbReference type="ARBA" id="ARBA00022801"/>
    </source>
</evidence>
<dbReference type="SUPFAM" id="SSF63737">
    <property type="entry name" value="Leukotriene A4 hydrolase N-terminal domain"/>
    <property type="match status" value="1"/>
</dbReference>
<dbReference type="InterPro" id="IPR014782">
    <property type="entry name" value="Peptidase_M1_dom"/>
</dbReference>
<dbReference type="PRINTS" id="PR00756">
    <property type="entry name" value="ALADIPTASE"/>
</dbReference>
<keyword evidence="5" id="KW-0378">Hydrolase</keyword>
<evidence type="ECO:0000256" key="4">
    <source>
        <dbReference type="ARBA" id="ARBA00022723"/>
    </source>
</evidence>
<evidence type="ECO:0000313" key="12">
    <source>
        <dbReference type="Proteomes" id="UP001608902"/>
    </source>
</evidence>
<gene>
    <name evidence="11" type="ORF">AB6A40_001223</name>
</gene>
<evidence type="ECO:0000256" key="1">
    <source>
        <dbReference type="ARBA" id="ARBA00001947"/>
    </source>
</evidence>
<comment type="caution">
    <text evidence="11">The sequence shown here is derived from an EMBL/GenBank/DDBJ whole genome shotgun (WGS) entry which is preliminary data.</text>
</comment>
<evidence type="ECO:0000256" key="7">
    <source>
        <dbReference type="ARBA" id="ARBA00023049"/>
    </source>
</evidence>
<dbReference type="InterPro" id="IPR050344">
    <property type="entry name" value="Peptidase_M1_aminopeptidases"/>
</dbReference>
<dbReference type="InterPro" id="IPR001930">
    <property type="entry name" value="Peptidase_M1"/>
</dbReference>
<comment type="cofactor">
    <cofactor evidence="1">
        <name>Zn(2+)</name>
        <dbReference type="ChEBI" id="CHEBI:29105"/>
    </cofactor>
</comment>
<keyword evidence="8" id="KW-1133">Transmembrane helix</keyword>
<dbReference type="Pfam" id="PF17900">
    <property type="entry name" value="Peptidase_M1_N"/>
    <property type="match status" value="1"/>
</dbReference>
<evidence type="ECO:0000259" key="9">
    <source>
        <dbReference type="Pfam" id="PF01433"/>
    </source>
</evidence>
<dbReference type="PANTHER" id="PTHR11533">
    <property type="entry name" value="PROTEASE M1 ZINC METALLOPROTEASE"/>
    <property type="match status" value="1"/>
</dbReference>
<name>A0ABD6E8N0_9BILA</name>
<evidence type="ECO:0000256" key="2">
    <source>
        <dbReference type="ARBA" id="ARBA00010136"/>
    </source>
</evidence>
<keyword evidence="3" id="KW-0645">Protease</keyword>
<dbReference type="Gene3D" id="1.10.390.10">
    <property type="entry name" value="Neutral Protease Domain 2"/>
    <property type="match status" value="1"/>
</dbReference>
<dbReference type="PANTHER" id="PTHR11533:SF294">
    <property type="entry name" value="THYROTROPIN-RELEASING HORMONE-DEGRADING ECTOENZYME"/>
    <property type="match status" value="1"/>
</dbReference>
<dbReference type="InterPro" id="IPR042097">
    <property type="entry name" value="Aminopeptidase_N-like_N_sf"/>
</dbReference>
<dbReference type="EMBL" id="JBGFUD010000435">
    <property type="protein sequence ID" value="MFH4974514.1"/>
    <property type="molecule type" value="Genomic_DNA"/>
</dbReference>
<keyword evidence="4" id="KW-0479">Metal-binding</keyword>
<keyword evidence="12" id="KW-1185">Reference proteome</keyword>
<keyword evidence="8" id="KW-0472">Membrane</keyword>
<evidence type="ECO:0008006" key="13">
    <source>
        <dbReference type="Google" id="ProtNLM"/>
    </source>
</evidence>
<comment type="similarity">
    <text evidence="2">Belongs to the peptidase M1 family.</text>
</comment>
<evidence type="ECO:0000259" key="10">
    <source>
        <dbReference type="Pfam" id="PF17900"/>
    </source>
</evidence>
<keyword evidence="6" id="KW-0862">Zinc</keyword>
<dbReference type="GO" id="GO:0006508">
    <property type="term" value="P:proteolysis"/>
    <property type="evidence" value="ECO:0007669"/>
    <property type="project" value="UniProtKB-KW"/>
</dbReference>
<dbReference type="Gene3D" id="2.60.40.1730">
    <property type="entry name" value="tricorn interacting facor f3 domain"/>
    <property type="match status" value="1"/>
</dbReference>
<protein>
    <recommendedName>
        <fullName evidence="13">Aminopeptidase</fullName>
    </recommendedName>
</protein>
<dbReference type="AlphaFoldDB" id="A0ABD6E8N0"/>
<organism evidence="11 12">
    <name type="scientific">Gnathostoma spinigerum</name>
    <dbReference type="NCBI Taxonomy" id="75299"/>
    <lineage>
        <taxon>Eukaryota</taxon>
        <taxon>Metazoa</taxon>
        <taxon>Ecdysozoa</taxon>
        <taxon>Nematoda</taxon>
        <taxon>Chromadorea</taxon>
        <taxon>Rhabditida</taxon>
        <taxon>Spirurina</taxon>
        <taxon>Gnathostomatomorpha</taxon>
        <taxon>Gnathostomatoidea</taxon>
        <taxon>Gnathostomatidae</taxon>
        <taxon>Gnathostoma</taxon>
    </lineage>
</organism>
<evidence type="ECO:0000256" key="8">
    <source>
        <dbReference type="SAM" id="Phobius"/>
    </source>
</evidence>
<keyword evidence="7" id="KW-0482">Metalloprotease</keyword>
<reference evidence="11 12" key="1">
    <citation type="submission" date="2024-08" db="EMBL/GenBank/DDBJ databases">
        <title>Gnathostoma spinigerum genome.</title>
        <authorList>
            <person name="Gonzalez-Bertolin B."/>
            <person name="Monzon S."/>
            <person name="Zaballos A."/>
            <person name="Jimenez P."/>
            <person name="Dekumyoy P."/>
            <person name="Varona S."/>
            <person name="Cuesta I."/>
            <person name="Sumanam S."/>
            <person name="Adisakwattana P."/>
            <person name="Gasser R.B."/>
            <person name="Hernandez-Gonzalez A."/>
            <person name="Young N.D."/>
            <person name="Perteguer M.J."/>
        </authorList>
    </citation>
    <scope>NUCLEOTIDE SEQUENCE [LARGE SCALE GENOMIC DNA]</scope>
    <source>
        <strain evidence="11">AL3</strain>
        <tissue evidence="11">Liver</tissue>
    </source>
</reference>
<proteinExistence type="inferred from homology"/>
<evidence type="ECO:0000256" key="3">
    <source>
        <dbReference type="ARBA" id="ARBA00022670"/>
    </source>
</evidence>
<dbReference type="InterPro" id="IPR045357">
    <property type="entry name" value="Aminopeptidase_N-like_N"/>
</dbReference>
<dbReference type="Proteomes" id="UP001608902">
    <property type="component" value="Unassembled WGS sequence"/>
</dbReference>
<feature type="domain" description="Peptidase M1 membrane alanine aminopeptidase" evidence="9">
    <location>
        <begin position="615"/>
        <end position="816"/>
    </location>
</feature>